<sequence>MPQSQHIAELLPVAGTGRCRFRATSGTTLKVLNVLNLVVFLTVDDSIAAAGGPHVASTGCKDPYEPVRRDEEYHARSALVDEGDLQQTRVD</sequence>
<proteinExistence type="predicted"/>
<evidence type="ECO:0000313" key="1">
    <source>
        <dbReference type="EMBL" id="KAG2904537.1"/>
    </source>
</evidence>
<protein>
    <submittedName>
        <fullName evidence="1">Uncharacterized protein</fullName>
    </submittedName>
</protein>
<gene>
    <name evidence="1" type="ORF">PC117_g21009</name>
</gene>
<reference evidence="1" key="1">
    <citation type="submission" date="2018-10" db="EMBL/GenBank/DDBJ databases">
        <title>Effector identification in a new, highly contiguous assembly of the strawberry crown rot pathogen Phytophthora cactorum.</title>
        <authorList>
            <person name="Armitage A.D."/>
            <person name="Nellist C.F."/>
            <person name="Bates H."/>
            <person name="Vickerstaff R.J."/>
            <person name="Harrison R.J."/>
        </authorList>
    </citation>
    <scope>NUCLEOTIDE SEQUENCE</scope>
    <source>
        <strain evidence="1">4040</strain>
    </source>
</reference>
<dbReference type="EMBL" id="RCMK01001020">
    <property type="protein sequence ID" value="KAG2904537.1"/>
    <property type="molecule type" value="Genomic_DNA"/>
</dbReference>
<accession>A0A8T1BQA1</accession>
<name>A0A8T1BQA1_9STRA</name>
<dbReference type="Proteomes" id="UP000736787">
    <property type="component" value="Unassembled WGS sequence"/>
</dbReference>
<evidence type="ECO:0000313" key="2">
    <source>
        <dbReference type="Proteomes" id="UP000736787"/>
    </source>
</evidence>
<dbReference type="AlphaFoldDB" id="A0A8T1BQA1"/>
<organism evidence="1 2">
    <name type="scientific">Phytophthora cactorum</name>
    <dbReference type="NCBI Taxonomy" id="29920"/>
    <lineage>
        <taxon>Eukaryota</taxon>
        <taxon>Sar</taxon>
        <taxon>Stramenopiles</taxon>
        <taxon>Oomycota</taxon>
        <taxon>Peronosporomycetes</taxon>
        <taxon>Peronosporales</taxon>
        <taxon>Peronosporaceae</taxon>
        <taxon>Phytophthora</taxon>
    </lineage>
</organism>
<comment type="caution">
    <text evidence="1">The sequence shown here is derived from an EMBL/GenBank/DDBJ whole genome shotgun (WGS) entry which is preliminary data.</text>
</comment>